<dbReference type="InterPro" id="IPR036770">
    <property type="entry name" value="Ankyrin_rpt-contain_sf"/>
</dbReference>
<dbReference type="Gene3D" id="1.10.8.270">
    <property type="entry name" value="putative rabgap domain of human tbc1 domain family member 14 like domains"/>
    <property type="match status" value="1"/>
</dbReference>
<dbReference type="Pfam" id="PF00566">
    <property type="entry name" value="RabGAP-TBC"/>
    <property type="match status" value="1"/>
</dbReference>
<dbReference type="Gene3D" id="1.10.472.80">
    <property type="entry name" value="Ypt/Rab-GAP domain of gyp1p, domain 3"/>
    <property type="match status" value="1"/>
</dbReference>
<dbReference type="Pfam" id="PF13637">
    <property type="entry name" value="Ank_4"/>
    <property type="match status" value="1"/>
</dbReference>
<dbReference type="SUPFAM" id="SSF48403">
    <property type="entry name" value="Ankyrin repeat"/>
    <property type="match status" value="1"/>
</dbReference>
<dbReference type="GO" id="GO:0031267">
    <property type="term" value="F:small GTPase binding"/>
    <property type="evidence" value="ECO:0007669"/>
    <property type="project" value="TreeGrafter"/>
</dbReference>
<keyword evidence="1" id="KW-0040">ANK repeat</keyword>
<feature type="repeat" description="ANK" evidence="1">
    <location>
        <begin position="369"/>
        <end position="401"/>
    </location>
</feature>
<dbReference type="Gene3D" id="1.25.40.20">
    <property type="entry name" value="Ankyrin repeat-containing domain"/>
    <property type="match status" value="1"/>
</dbReference>
<evidence type="ECO:0000313" key="4">
    <source>
        <dbReference type="Proteomes" id="UP000243217"/>
    </source>
</evidence>
<dbReference type="InterPro" id="IPR000195">
    <property type="entry name" value="Rab-GAP-TBC_dom"/>
</dbReference>
<dbReference type="AlphaFoldDB" id="A0A1V9Y8V1"/>
<name>A0A1V9Y8V1_9STRA</name>
<keyword evidence="4" id="KW-1185">Reference proteome</keyword>
<evidence type="ECO:0000256" key="1">
    <source>
        <dbReference type="PROSITE-ProRule" id="PRU00023"/>
    </source>
</evidence>
<dbReference type="PANTHER" id="PTHR47219:SF9">
    <property type="entry name" value="GTPASE ACTIVATING PROTEIN AND CENTROSOME-ASSOCIATED, ISOFORM B"/>
    <property type="match status" value="1"/>
</dbReference>
<dbReference type="PROSITE" id="PS50297">
    <property type="entry name" value="ANK_REP_REGION"/>
    <property type="match status" value="1"/>
</dbReference>
<accession>A0A1V9Y8V1</accession>
<dbReference type="PROSITE" id="PS50086">
    <property type="entry name" value="TBC_RABGAP"/>
    <property type="match status" value="1"/>
</dbReference>
<dbReference type="InterPro" id="IPR050302">
    <property type="entry name" value="Rab_GAP_TBC_domain"/>
</dbReference>
<evidence type="ECO:0000259" key="2">
    <source>
        <dbReference type="PROSITE" id="PS50086"/>
    </source>
</evidence>
<dbReference type="OrthoDB" id="294251at2759"/>
<dbReference type="SUPFAM" id="SSF47923">
    <property type="entry name" value="Ypt/Rab-GAP domain of gyp1p"/>
    <property type="match status" value="2"/>
</dbReference>
<dbReference type="SMART" id="SM00164">
    <property type="entry name" value="TBC"/>
    <property type="match status" value="1"/>
</dbReference>
<dbReference type="STRING" id="74557.A0A1V9Y8V1"/>
<dbReference type="Proteomes" id="UP000243217">
    <property type="component" value="Unassembled WGS sequence"/>
</dbReference>
<evidence type="ECO:0000313" key="3">
    <source>
        <dbReference type="EMBL" id="OQR82146.1"/>
    </source>
</evidence>
<sequence>MADLWINVVKKVNFIDQDERSKVLQLTEPLHDTSLRWSIPEPVAKIHRQVYHQIAEPLHAYSSLIERDVTRTFCIFEPPTPVNYTEREPELFRVLNAVARAEDGYCQGMNFIAAVFLEAGLPEEDAYSTFVYLLHHKYMSQFYKDSSIFLNEYLKQFQARVHELLPELAARLESCGFEVYLYGIEWFTTLFSCSSKIDLTHAVIDLILANVTDVMFRVGIALLKNCEEQLMSMNFDDLLRDFKVITKQVDTYQIICDALTIPPHPGASSYGGILQMTAKQTLPQWWPFVKRCTVSVEWDKAIEFGSVAKICFLWEAWQRTTSKWPLDRRNIANTVIANEALCLAIWYGSIAVGVFALEMGAQVNDPDEWGLRPLHFAVVRNQPDFVRLLWRSGADVNLRGGNSSVIVPQWYMKSPVELVKVWTLSNVEAAEMILSGNVCLDCNTPFHLFNNILKRQCSKCKCFLCPQRCYSAHKCRRNSPTHLIDYMWLYGVPPMAHNVLTDDEGDEDDCSTILSKQRCFSTWYCSIVDCHAKFSLFSKRQQCSICTYYVCRDHLHTKRVQGHDCGVCSCCNAN</sequence>
<comment type="caution">
    <text evidence="3">The sequence shown here is derived from an EMBL/GenBank/DDBJ whole genome shotgun (WGS) entry which is preliminary data.</text>
</comment>
<dbReference type="GO" id="GO:0005096">
    <property type="term" value="F:GTPase activator activity"/>
    <property type="evidence" value="ECO:0007669"/>
    <property type="project" value="TreeGrafter"/>
</dbReference>
<feature type="domain" description="Rab-GAP TBC" evidence="2">
    <location>
        <begin position="1"/>
        <end position="211"/>
    </location>
</feature>
<dbReference type="InterPro" id="IPR002110">
    <property type="entry name" value="Ankyrin_rpt"/>
</dbReference>
<dbReference type="EMBL" id="JNBS01004831">
    <property type="protein sequence ID" value="OQR82146.1"/>
    <property type="molecule type" value="Genomic_DNA"/>
</dbReference>
<dbReference type="CDD" id="cd00065">
    <property type="entry name" value="FYVE_like_SF"/>
    <property type="match status" value="1"/>
</dbReference>
<proteinExistence type="predicted"/>
<gene>
    <name evidence="3" type="ORF">THRCLA_11099</name>
</gene>
<organism evidence="3 4">
    <name type="scientific">Thraustotheca clavata</name>
    <dbReference type="NCBI Taxonomy" id="74557"/>
    <lineage>
        <taxon>Eukaryota</taxon>
        <taxon>Sar</taxon>
        <taxon>Stramenopiles</taxon>
        <taxon>Oomycota</taxon>
        <taxon>Saprolegniomycetes</taxon>
        <taxon>Saprolegniales</taxon>
        <taxon>Achlyaceae</taxon>
        <taxon>Thraustotheca</taxon>
    </lineage>
</organism>
<reference evidence="3 4" key="1">
    <citation type="journal article" date="2014" name="Genome Biol. Evol.">
        <title>The secreted proteins of Achlya hypogyna and Thraustotheca clavata identify the ancestral oomycete secretome and reveal gene acquisitions by horizontal gene transfer.</title>
        <authorList>
            <person name="Misner I."/>
            <person name="Blouin N."/>
            <person name="Leonard G."/>
            <person name="Richards T.A."/>
            <person name="Lane C.E."/>
        </authorList>
    </citation>
    <scope>NUCLEOTIDE SEQUENCE [LARGE SCALE GENOMIC DNA]</scope>
    <source>
        <strain evidence="3 4">ATCC 34112</strain>
    </source>
</reference>
<dbReference type="InterPro" id="IPR035969">
    <property type="entry name" value="Rab-GAP_TBC_sf"/>
</dbReference>
<dbReference type="PANTHER" id="PTHR47219">
    <property type="entry name" value="RAB GTPASE-ACTIVATING PROTEIN 1-LIKE"/>
    <property type="match status" value="1"/>
</dbReference>
<protein>
    <recommendedName>
        <fullName evidence="2">Rab-GAP TBC domain-containing protein</fullName>
    </recommendedName>
</protein>
<dbReference type="PROSITE" id="PS50088">
    <property type="entry name" value="ANK_REPEAT"/>
    <property type="match status" value="1"/>
</dbReference>